<protein>
    <submittedName>
        <fullName evidence="2">Uncharacterized protein</fullName>
    </submittedName>
</protein>
<name>A0A1Y4QKR3_9FIRM</name>
<keyword evidence="1" id="KW-0472">Membrane</keyword>
<evidence type="ECO:0000313" key="2">
    <source>
        <dbReference type="EMBL" id="OUQ05895.1"/>
    </source>
</evidence>
<accession>A0A1Y4QKR3</accession>
<reference evidence="3" key="1">
    <citation type="submission" date="2017-04" db="EMBL/GenBank/DDBJ databases">
        <title>Function of individual gut microbiota members based on whole genome sequencing of pure cultures obtained from chicken caecum.</title>
        <authorList>
            <person name="Medvecky M."/>
            <person name="Cejkova D."/>
            <person name="Polansky O."/>
            <person name="Karasova D."/>
            <person name="Kubasova T."/>
            <person name="Cizek A."/>
            <person name="Rychlik I."/>
        </authorList>
    </citation>
    <scope>NUCLEOTIDE SEQUENCE [LARGE SCALE GENOMIC DNA]</scope>
    <source>
        <strain evidence="3">An149</strain>
    </source>
</reference>
<evidence type="ECO:0000313" key="3">
    <source>
        <dbReference type="Proteomes" id="UP000196258"/>
    </source>
</evidence>
<sequence>MSEGGRHPLLSPLDCLPAKAGGAVNSGAYAPFILTARWLGWLSYLSVIAYSFFVTGIQISLYA</sequence>
<dbReference type="AlphaFoldDB" id="A0A1Y4QKR3"/>
<feature type="transmembrane region" description="Helical" evidence="1">
    <location>
        <begin position="41"/>
        <end position="62"/>
    </location>
</feature>
<comment type="caution">
    <text evidence="2">The sequence shown here is derived from an EMBL/GenBank/DDBJ whole genome shotgun (WGS) entry which is preliminary data.</text>
</comment>
<organism evidence="2 3">
    <name type="scientific">Thomasclavelia spiroformis</name>
    <dbReference type="NCBI Taxonomy" id="29348"/>
    <lineage>
        <taxon>Bacteria</taxon>
        <taxon>Bacillati</taxon>
        <taxon>Bacillota</taxon>
        <taxon>Erysipelotrichia</taxon>
        <taxon>Erysipelotrichales</taxon>
        <taxon>Coprobacillaceae</taxon>
        <taxon>Thomasclavelia</taxon>
    </lineage>
</organism>
<dbReference type="EMBL" id="NFLB01000003">
    <property type="protein sequence ID" value="OUQ05895.1"/>
    <property type="molecule type" value="Genomic_DNA"/>
</dbReference>
<proteinExistence type="predicted"/>
<keyword evidence="1" id="KW-0812">Transmembrane</keyword>
<gene>
    <name evidence="2" type="ORF">B5E91_03560</name>
</gene>
<keyword evidence="1" id="KW-1133">Transmembrane helix</keyword>
<evidence type="ECO:0000256" key="1">
    <source>
        <dbReference type="SAM" id="Phobius"/>
    </source>
</evidence>
<dbReference type="Proteomes" id="UP000196258">
    <property type="component" value="Unassembled WGS sequence"/>
</dbReference>